<feature type="transmembrane region" description="Helical" evidence="7">
    <location>
        <begin position="102"/>
        <end position="128"/>
    </location>
</feature>
<organism evidence="10 11">
    <name type="scientific">Glycomyces harbinensis</name>
    <dbReference type="NCBI Taxonomy" id="58114"/>
    <lineage>
        <taxon>Bacteria</taxon>
        <taxon>Bacillati</taxon>
        <taxon>Actinomycetota</taxon>
        <taxon>Actinomycetes</taxon>
        <taxon>Glycomycetales</taxon>
        <taxon>Glycomycetaceae</taxon>
        <taxon>Glycomyces</taxon>
    </lineage>
</organism>
<comment type="similarity">
    <text evidence="7">Belongs to the binding-protein-dependent transport system permease family.</text>
</comment>
<evidence type="ECO:0000256" key="1">
    <source>
        <dbReference type="ARBA" id="ARBA00004651"/>
    </source>
</evidence>
<sequence>MAVPEEDPEEGARPAKGPPPDSTEDAVAGGFPASTEGTAAAGGTPVSNTGPGPVSDPGGTVATGGPFPTPRRTVGVPAARAVSSGRRKPLTMSRREDLEGRLLVGPTVLVVLAFAVLPFLAVVLFAFLDVRLVDIPRLYLDELEFTGDNLATVWGSSRFWSAAGTTVVYAGASSAGAVLVGLAVAMALRSPFRGRGLIRALVLVPYILPVVAATTIWKTLLNPGYGLVNAVGVEWLGWAEPIAFLTTTSRDLGPFEIPVALLCVIAFEVWKTFPLAFLFITARLQVAPADIEEAAEIDGAGRTRVFWHLLLPQLAGVMALLAVLRFLWSFQNFNDIYLLTGGAGGTEVLAVRVYSELVVRANIGTASATGLLMTGMLVLVVAVYAWMIKREKA</sequence>
<dbReference type="PROSITE" id="PS50928">
    <property type="entry name" value="ABC_TM1"/>
    <property type="match status" value="1"/>
</dbReference>
<feature type="transmembrane region" description="Helical" evidence="7">
    <location>
        <begin position="200"/>
        <end position="217"/>
    </location>
</feature>
<dbReference type="GO" id="GO:0055085">
    <property type="term" value="P:transmembrane transport"/>
    <property type="evidence" value="ECO:0007669"/>
    <property type="project" value="InterPro"/>
</dbReference>
<dbReference type="AlphaFoldDB" id="A0A1G7D6N3"/>
<evidence type="ECO:0000256" key="8">
    <source>
        <dbReference type="SAM" id="MobiDB-lite"/>
    </source>
</evidence>
<feature type="region of interest" description="Disordered" evidence="8">
    <location>
        <begin position="1"/>
        <end position="91"/>
    </location>
</feature>
<protein>
    <submittedName>
        <fullName evidence="10">Multiple sugar transport system permease protein</fullName>
    </submittedName>
</protein>
<reference evidence="11" key="1">
    <citation type="submission" date="2016-10" db="EMBL/GenBank/DDBJ databases">
        <authorList>
            <person name="Varghese N."/>
            <person name="Submissions S."/>
        </authorList>
    </citation>
    <scope>NUCLEOTIDE SEQUENCE [LARGE SCALE GENOMIC DNA]</scope>
    <source>
        <strain evidence="11">CGMCC 4.3516</strain>
    </source>
</reference>
<dbReference type="InterPro" id="IPR000515">
    <property type="entry name" value="MetI-like"/>
</dbReference>
<evidence type="ECO:0000256" key="4">
    <source>
        <dbReference type="ARBA" id="ARBA00022692"/>
    </source>
</evidence>
<evidence type="ECO:0000256" key="6">
    <source>
        <dbReference type="ARBA" id="ARBA00023136"/>
    </source>
</evidence>
<evidence type="ECO:0000256" key="2">
    <source>
        <dbReference type="ARBA" id="ARBA00022448"/>
    </source>
</evidence>
<feature type="transmembrane region" description="Helical" evidence="7">
    <location>
        <begin position="259"/>
        <end position="284"/>
    </location>
</feature>
<keyword evidence="11" id="KW-1185">Reference proteome</keyword>
<dbReference type="SUPFAM" id="SSF161098">
    <property type="entry name" value="MetI-like"/>
    <property type="match status" value="1"/>
</dbReference>
<dbReference type="InterPro" id="IPR035906">
    <property type="entry name" value="MetI-like_sf"/>
</dbReference>
<feature type="transmembrane region" description="Helical" evidence="7">
    <location>
        <begin position="363"/>
        <end position="387"/>
    </location>
</feature>
<keyword evidence="5 7" id="KW-1133">Transmembrane helix</keyword>
<proteinExistence type="inferred from homology"/>
<evidence type="ECO:0000313" key="10">
    <source>
        <dbReference type="EMBL" id="SDE46606.1"/>
    </source>
</evidence>
<keyword evidence="2 7" id="KW-0813">Transport</keyword>
<evidence type="ECO:0000256" key="5">
    <source>
        <dbReference type="ARBA" id="ARBA00022989"/>
    </source>
</evidence>
<dbReference type="PANTHER" id="PTHR43227">
    <property type="entry name" value="BLL4140 PROTEIN"/>
    <property type="match status" value="1"/>
</dbReference>
<evidence type="ECO:0000313" key="11">
    <source>
        <dbReference type="Proteomes" id="UP000198949"/>
    </source>
</evidence>
<dbReference type="CDD" id="cd06261">
    <property type="entry name" value="TM_PBP2"/>
    <property type="match status" value="1"/>
</dbReference>
<dbReference type="Proteomes" id="UP000198949">
    <property type="component" value="Unassembled WGS sequence"/>
</dbReference>
<comment type="subcellular location">
    <subcellularLocation>
        <location evidence="1 7">Cell membrane</location>
        <topology evidence="1 7">Multi-pass membrane protein</topology>
    </subcellularLocation>
</comment>
<feature type="transmembrane region" description="Helical" evidence="7">
    <location>
        <begin position="305"/>
        <end position="328"/>
    </location>
</feature>
<dbReference type="Gene3D" id="1.10.3720.10">
    <property type="entry name" value="MetI-like"/>
    <property type="match status" value="1"/>
</dbReference>
<evidence type="ECO:0000256" key="3">
    <source>
        <dbReference type="ARBA" id="ARBA00022475"/>
    </source>
</evidence>
<keyword evidence="6 7" id="KW-0472">Membrane</keyword>
<dbReference type="EMBL" id="FNAD01000023">
    <property type="protein sequence ID" value="SDE46606.1"/>
    <property type="molecule type" value="Genomic_DNA"/>
</dbReference>
<keyword evidence="4 7" id="KW-0812">Transmembrane</keyword>
<feature type="domain" description="ABC transmembrane type-1" evidence="9">
    <location>
        <begin position="163"/>
        <end position="384"/>
    </location>
</feature>
<dbReference type="Pfam" id="PF00528">
    <property type="entry name" value="BPD_transp_1"/>
    <property type="match status" value="1"/>
</dbReference>
<name>A0A1G7D6N3_9ACTN</name>
<dbReference type="PANTHER" id="PTHR43227:SF8">
    <property type="entry name" value="DIACETYLCHITOBIOSE UPTAKE SYSTEM PERMEASE PROTEIN DASB"/>
    <property type="match status" value="1"/>
</dbReference>
<dbReference type="InterPro" id="IPR050809">
    <property type="entry name" value="UgpAE/MalFG_permease"/>
</dbReference>
<feature type="compositionally biased region" description="Low complexity" evidence="8">
    <location>
        <begin position="35"/>
        <end position="44"/>
    </location>
</feature>
<gene>
    <name evidence="10" type="ORF">SAMN05216270_1239</name>
</gene>
<feature type="transmembrane region" description="Helical" evidence="7">
    <location>
        <begin position="167"/>
        <end position="188"/>
    </location>
</feature>
<keyword evidence="10" id="KW-0762">Sugar transport</keyword>
<dbReference type="STRING" id="58114.SAMN05216270_1239"/>
<dbReference type="GO" id="GO:0005886">
    <property type="term" value="C:plasma membrane"/>
    <property type="evidence" value="ECO:0007669"/>
    <property type="project" value="UniProtKB-SubCell"/>
</dbReference>
<evidence type="ECO:0000256" key="7">
    <source>
        <dbReference type="RuleBase" id="RU363032"/>
    </source>
</evidence>
<evidence type="ECO:0000259" key="9">
    <source>
        <dbReference type="PROSITE" id="PS50928"/>
    </source>
</evidence>
<accession>A0A1G7D6N3</accession>
<keyword evidence="3" id="KW-1003">Cell membrane</keyword>